<proteinExistence type="predicted"/>
<sequence>MKKYSTLIILALILMLSCEKDDICVETTTPRVIILFNNFDEPENSKELSSLTFWVNENDSIVLNQTIDSLAFPIDLTQNSTQYIFKTNNIKDTINLEYNRKDIFVSRSCGYKTIFEEVQNKSNTFNWVKDITINQTTIENETATHITILH</sequence>
<dbReference type="EMBL" id="JBHTIC010000008">
    <property type="protein sequence ID" value="MFD0762387.1"/>
    <property type="molecule type" value="Genomic_DNA"/>
</dbReference>
<dbReference type="InterPro" id="IPR045607">
    <property type="entry name" value="DUF6452"/>
</dbReference>
<reference evidence="2" key="1">
    <citation type="journal article" date="2019" name="Int. J. Syst. Evol. Microbiol.">
        <title>The Global Catalogue of Microorganisms (GCM) 10K type strain sequencing project: providing services to taxonomists for standard genome sequencing and annotation.</title>
        <authorList>
            <consortium name="The Broad Institute Genomics Platform"/>
            <consortium name="The Broad Institute Genome Sequencing Center for Infectious Disease"/>
            <person name="Wu L."/>
            <person name="Ma J."/>
        </authorList>
    </citation>
    <scope>NUCLEOTIDE SEQUENCE [LARGE SCALE GENOMIC DNA]</scope>
    <source>
        <strain evidence="2">CCUG 60022</strain>
    </source>
</reference>
<dbReference type="Proteomes" id="UP001597032">
    <property type="component" value="Unassembled WGS sequence"/>
</dbReference>
<dbReference type="PROSITE" id="PS51257">
    <property type="entry name" value="PROKAR_LIPOPROTEIN"/>
    <property type="match status" value="1"/>
</dbReference>
<keyword evidence="2" id="KW-1185">Reference proteome</keyword>
<evidence type="ECO:0000313" key="2">
    <source>
        <dbReference type="Proteomes" id="UP001597032"/>
    </source>
</evidence>
<organism evidence="1 2">
    <name type="scientific">Lutibacter aestuarii</name>
    <dbReference type="NCBI Taxonomy" id="861111"/>
    <lineage>
        <taxon>Bacteria</taxon>
        <taxon>Pseudomonadati</taxon>
        <taxon>Bacteroidota</taxon>
        <taxon>Flavobacteriia</taxon>
        <taxon>Flavobacteriales</taxon>
        <taxon>Flavobacteriaceae</taxon>
        <taxon>Lutibacter</taxon>
    </lineage>
</organism>
<accession>A0ABW2Z9H9</accession>
<comment type="caution">
    <text evidence="1">The sequence shown here is derived from an EMBL/GenBank/DDBJ whole genome shotgun (WGS) entry which is preliminary data.</text>
</comment>
<protein>
    <submittedName>
        <fullName evidence="1">DUF6452 family protein</fullName>
    </submittedName>
</protein>
<dbReference type="Pfam" id="PF20050">
    <property type="entry name" value="DUF6452"/>
    <property type="match status" value="1"/>
</dbReference>
<name>A0ABW2Z9H9_9FLAO</name>
<dbReference type="RefSeq" id="WP_298263053.1">
    <property type="nucleotide sequence ID" value="NZ_JBHTIC010000008.1"/>
</dbReference>
<evidence type="ECO:0000313" key="1">
    <source>
        <dbReference type="EMBL" id="MFD0762387.1"/>
    </source>
</evidence>
<gene>
    <name evidence="1" type="ORF">ACFQZW_09870</name>
</gene>